<evidence type="ECO:0000313" key="2">
    <source>
        <dbReference type="Proteomes" id="UP000001058"/>
    </source>
</evidence>
<dbReference type="Proteomes" id="UP000001058">
    <property type="component" value="Unassembled WGS sequence"/>
</dbReference>
<name>D8TVC6_VOLCA</name>
<sequence length="148" mass="16588">MTYNREARKLAVAAHLTWRPGRQQGSSTAINQKIGMKKPAITNMLQPQHANRPSRVSSSEPQTGCWYRLLCARLELRIRPHIADRIHSNYLHLPQPVNQEAPPPDINIEVLMDWINAINPTNVSGTWSMGLGSAEHGLWEHGGWSLAA</sequence>
<keyword evidence="2" id="KW-1185">Reference proteome</keyword>
<dbReference type="AlphaFoldDB" id="D8TVC6"/>
<protein>
    <submittedName>
        <fullName evidence="1">Uncharacterized protein</fullName>
    </submittedName>
</protein>
<accession>D8TVC6</accession>
<dbReference type="InParanoid" id="D8TVC6"/>
<evidence type="ECO:0000313" key="1">
    <source>
        <dbReference type="EMBL" id="EFJ48677.1"/>
    </source>
</evidence>
<dbReference type="EMBL" id="GL378339">
    <property type="protein sequence ID" value="EFJ48677.1"/>
    <property type="molecule type" value="Genomic_DNA"/>
</dbReference>
<dbReference type="KEGG" id="vcn:VOLCADRAFT_90896"/>
<dbReference type="RefSeq" id="XP_002950476.1">
    <property type="nucleotide sequence ID" value="XM_002950430.1"/>
</dbReference>
<reference evidence="1 2" key="1">
    <citation type="journal article" date="2010" name="Science">
        <title>Genomic analysis of organismal complexity in the multicellular green alga Volvox carteri.</title>
        <authorList>
            <person name="Prochnik S.E."/>
            <person name="Umen J."/>
            <person name="Nedelcu A.M."/>
            <person name="Hallmann A."/>
            <person name="Miller S.M."/>
            <person name="Nishii I."/>
            <person name="Ferris P."/>
            <person name="Kuo A."/>
            <person name="Mitros T."/>
            <person name="Fritz-Laylin L.K."/>
            <person name="Hellsten U."/>
            <person name="Chapman J."/>
            <person name="Simakov O."/>
            <person name="Rensing S.A."/>
            <person name="Terry A."/>
            <person name="Pangilinan J."/>
            <person name="Kapitonov V."/>
            <person name="Jurka J."/>
            <person name="Salamov A."/>
            <person name="Shapiro H."/>
            <person name="Schmutz J."/>
            <person name="Grimwood J."/>
            <person name="Lindquist E."/>
            <person name="Lucas S."/>
            <person name="Grigoriev I.V."/>
            <person name="Schmitt R."/>
            <person name="Kirk D."/>
            <person name="Rokhsar D.S."/>
        </authorList>
    </citation>
    <scope>NUCLEOTIDE SEQUENCE [LARGE SCALE GENOMIC DNA]</scope>
    <source>
        <strain evidence="2">f. Nagariensis / Eve</strain>
    </source>
</reference>
<organism evidence="2">
    <name type="scientific">Volvox carteri f. nagariensis</name>
    <dbReference type="NCBI Taxonomy" id="3068"/>
    <lineage>
        <taxon>Eukaryota</taxon>
        <taxon>Viridiplantae</taxon>
        <taxon>Chlorophyta</taxon>
        <taxon>core chlorophytes</taxon>
        <taxon>Chlorophyceae</taxon>
        <taxon>CS clade</taxon>
        <taxon>Chlamydomonadales</taxon>
        <taxon>Volvocaceae</taxon>
        <taxon>Volvox</taxon>
    </lineage>
</organism>
<gene>
    <name evidence="1" type="ORF">VOLCADRAFT_90896</name>
</gene>
<dbReference type="GeneID" id="9619900"/>
<proteinExistence type="predicted"/>